<organism evidence="3 4">
    <name type="scientific">Actinomadura luteofluorescens</name>
    <dbReference type="NCBI Taxonomy" id="46163"/>
    <lineage>
        <taxon>Bacteria</taxon>
        <taxon>Bacillati</taxon>
        <taxon>Actinomycetota</taxon>
        <taxon>Actinomycetes</taxon>
        <taxon>Streptosporangiales</taxon>
        <taxon>Thermomonosporaceae</taxon>
        <taxon>Actinomadura</taxon>
    </lineage>
</organism>
<protein>
    <submittedName>
        <fullName evidence="3">Anti-sigma regulatory factor (Ser/Thr protein kinase)</fullName>
    </submittedName>
</protein>
<dbReference type="PANTHER" id="PTHR35526:SF3">
    <property type="entry name" value="ANTI-SIGMA-F FACTOR RSBW"/>
    <property type="match status" value="1"/>
</dbReference>
<keyword evidence="1" id="KW-0723">Serine/threonine-protein kinase</keyword>
<dbReference type="CDD" id="cd16936">
    <property type="entry name" value="HATPase_RsbW-like"/>
    <property type="match status" value="1"/>
</dbReference>
<dbReference type="Gene3D" id="3.30.565.10">
    <property type="entry name" value="Histidine kinase-like ATPase, C-terminal domain"/>
    <property type="match status" value="1"/>
</dbReference>
<evidence type="ECO:0000256" key="1">
    <source>
        <dbReference type="ARBA" id="ARBA00022527"/>
    </source>
</evidence>
<dbReference type="AlphaFoldDB" id="A0A7Y9EGN7"/>
<dbReference type="EMBL" id="JACCBA010000001">
    <property type="protein sequence ID" value="NYD47045.1"/>
    <property type="molecule type" value="Genomic_DNA"/>
</dbReference>
<evidence type="ECO:0000313" key="3">
    <source>
        <dbReference type="EMBL" id="NYD47045.1"/>
    </source>
</evidence>
<keyword evidence="1" id="KW-0808">Transferase</keyword>
<dbReference type="Proteomes" id="UP000529783">
    <property type="component" value="Unassembled WGS sequence"/>
</dbReference>
<comment type="caution">
    <text evidence="3">The sequence shown here is derived from an EMBL/GenBank/DDBJ whole genome shotgun (WGS) entry which is preliminary data.</text>
</comment>
<evidence type="ECO:0000259" key="2">
    <source>
        <dbReference type="Pfam" id="PF13581"/>
    </source>
</evidence>
<dbReference type="RefSeq" id="WP_179844189.1">
    <property type="nucleotide sequence ID" value="NZ_JACCBA010000001.1"/>
</dbReference>
<dbReference type="Pfam" id="PF13581">
    <property type="entry name" value="HATPase_c_2"/>
    <property type="match status" value="1"/>
</dbReference>
<name>A0A7Y9EGN7_9ACTN</name>
<dbReference type="InterPro" id="IPR036890">
    <property type="entry name" value="HATPase_C_sf"/>
</dbReference>
<dbReference type="InterPro" id="IPR003594">
    <property type="entry name" value="HATPase_dom"/>
</dbReference>
<dbReference type="SUPFAM" id="SSF55874">
    <property type="entry name" value="ATPase domain of HSP90 chaperone/DNA topoisomerase II/histidine kinase"/>
    <property type="match status" value="1"/>
</dbReference>
<evidence type="ECO:0000313" key="4">
    <source>
        <dbReference type="Proteomes" id="UP000529783"/>
    </source>
</evidence>
<accession>A0A7Y9EGN7</accession>
<sequence>MSARAVAGHGLDTAFLAAWTAPAQVRMQLSLRLASWGMTGIAGDVALIASELVTNAVRHAGDGEIRVRFTREARGVLLEVWDACDRRPVCRRPAPSADAPPRTPAPDPGYDYGMGGRGLLIVEELAAQCGVVPTEPRGKWVWARVAL</sequence>
<keyword evidence="1" id="KW-0418">Kinase</keyword>
<proteinExistence type="predicted"/>
<keyword evidence="4" id="KW-1185">Reference proteome</keyword>
<dbReference type="GO" id="GO:0004674">
    <property type="term" value="F:protein serine/threonine kinase activity"/>
    <property type="evidence" value="ECO:0007669"/>
    <property type="project" value="UniProtKB-KW"/>
</dbReference>
<dbReference type="InterPro" id="IPR050267">
    <property type="entry name" value="Anti-sigma-factor_SerPK"/>
</dbReference>
<dbReference type="PANTHER" id="PTHR35526">
    <property type="entry name" value="ANTI-SIGMA-F FACTOR RSBW-RELATED"/>
    <property type="match status" value="1"/>
</dbReference>
<reference evidence="3 4" key="1">
    <citation type="submission" date="2020-07" db="EMBL/GenBank/DDBJ databases">
        <title>Sequencing the genomes of 1000 actinobacteria strains.</title>
        <authorList>
            <person name="Klenk H.-P."/>
        </authorList>
    </citation>
    <scope>NUCLEOTIDE SEQUENCE [LARGE SCALE GENOMIC DNA]</scope>
    <source>
        <strain evidence="3 4">DSM 40398</strain>
    </source>
</reference>
<gene>
    <name evidence="3" type="ORF">BJY14_003028</name>
</gene>
<feature type="domain" description="Histidine kinase/HSP90-like ATPase" evidence="2">
    <location>
        <begin position="41"/>
        <end position="144"/>
    </location>
</feature>